<dbReference type="Proteomes" id="UP000434052">
    <property type="component" value="Unassembled WGS sequence"/>
</dbReference>
<evidence type="ECO:0000256" key="1">
    <source>
        <dbReference type="SAM" id="Phobius"/>
    </source>
</evidence>
<comment type="caution">
    <text evidence="2">The sequence shown here is derived from an EMBL/GenBank/DDBJ whole genome shotgun (WGS) entry which is preliminary data.</text>
</comment>
<dbReference type="RefSeq" id="WP_144305346.1">
    <property type="nucleotide sequence ID" value="NZ_QMIF01000006.1"/>
</dbReference>
<feature type="transmembrane region" description="Helical" evidence="1">
    <location>
        <begin position="148"/>
        <end position="169"/>
    </location>
</feature>
<feature type="transmembrane region" description="Helical" evidence="1">
    <location>
        <begin position="121"/>
        <end position="141"/>
    </location>
</feature>
<gene>
    <name evidence="2" type="ORF">DQK91_10675</name>
</gene>
<evidence type="ECO:0000313" key="2">
    <source>
        <dbReference type="EMBL" id="TVM33681.1"/>
    </source>
</evidence>
<accession>A0A6P1ZFU6</accession>
<feature type="transmembrane region" description="Helical" evidence="1">
    <location>
        <begin position="87"/>
        <end position="109"/>
    </location>
</feature>
<name>A0A6P1ZFU6_9BACT</name>
<keyword evidence="1" id="KW-0472">Membrane</keyword>
<keyword evidence="1" id="KW-0812">Transmembrane</keyword>
<organism evidence="2 3">
    <name type="scientific">Oceanidesulfovibrio marinus</name>
    <dbReference type="NCBI Taxonomy" id="370038"/>
    <lineage>
        <taxon>Bacteria</taxon>
        <taxon>Pseudomonadati</taxon>
        <taxon>Thermodesulfobacteriota</taxon>
        <taxon>Desulfovibrionia</taxon>
        <taxon>Desulfovibrionales</taxon>
        <taxon>Desulfovibrionaceae</taxon>
        <taxon>Oceanidesulfovibrio</taxon>
    </lineage>
</organism>
<evidence type="ECO:0000313" key="3">
    <source>
        <dbReference type="Proteomes" id="UP000434052"/>
    </source>
</evidence>
<feature type="transmembrane region" description="Helical" evidence="1">
    <location>
        <begin position="6"/>
        <end position="22"/>
    </location>
</feature>
<keyword evidence="1" id="KW-1133">Transmembrane helix</keyword>
<feature type="transmembrane region" description="Helical" evidence="1">
    <location>
        <begin position="56"/>
        <end position="75"/>
    </location>
</feature>
<proteinExistence type="predicted"/>
<dbReference type="EMBL" id="QMIF01000006">
    <property type="protein sequence ID" value="TVM33681.1"/>
    <property type="molecule type" value="Genomic_DNA"/>
</dbReference>
<dbReference type="OrthoDB" id="5453830at2"/>
<dbReference type="AlphaFoldDB" id="A0A6P1ZFU6"/>
<protein>
    <submittedName>
        <fullName evidence="2">Transporter</fullName>
    </submittedName>
</protein>
<feature type="transmembrane region" description="Helical" evidence="1">
    <location>
        <begin position="29"/>
        <end position="50"/>
    </location>
</feature>
<reference evidence="2 3" key="1">
    <citation type="submission" date="2018-06" db="EMBL/GenBank/DDBJ databases">
        <title>Complete genome of Desulfovibrio marinus P48SEP.</title>
        <authorList>
            <person name="Crispim J.S."/>
            <person name="Vidigal P.M.P."/>
            <person name="Silva L.C.F."/>
            <person name="Araujo L.C."/>
            <person name="Laguardia C.N."/>
            <person name="Dias R.S."/>
            <person name="Sousa M.P."/>
            <person name="Paula S.O."/>
            <person name="Silva C."/>
        </authorList>
    </citation>
    <scope>NUCLEOTIDE SEQUENCE [LARGE SCALE GENOMIC DNA]</scope>
    <source>
        <strain evidence="2 3">P48SEP</strain>
    </source>
</reference>
<sequence length="176" mass="18814">MTTALLILISVMWLPVALLNLGKGEAKGTGVATGFVGLLVVIGALIQGTFYHDPFIAGLLFAHGVLYLCVSYALLVGLEDLRSVGNVSLTVCLISAIYMLLFYFGSPIMADGTQLIGKSNYLAMACLGYAVLTLEVFLAFYGKLSPKLLAMSLIIWVPVGLWVPAFWLMGTGTLPF</sequence>